<name>A0A5N6KQH4_9ROSI</name>
<accession>A0A5N6KQH4</accession>
<protein>
    <submittedName>
        <fullName evidence="1">Uncharacterized protein</fullName>
    </submittedName>
</protein>
<evidence type="ECO:0000313" key="2">
    <source>
        <dbReference type="Proteomes" id="UP000327013"/>
    </source>
</evidence>
<gene>
    <name evidence="1" type="ORF">FH972_021096</name>
</gene>
<dbReference type="AlphaFoldDB" id="A0A5N6KQH4"/>
<dbReference type="EMBL" id="VIBQ01000009">
    <property type="protein sequence ID" value="KAB8336787.1"/>
    <property type="molecule type" value="Genomic_DNA"/>
</dbReference>
<sequence length="361" mass="38186">MHKTEGLAPFAFCNNDFLFELNISPRRTAVEDAGPAWCISGGCDVHHRHVAKALEAQSSATLPVQNYDPEPLPCSLKLRLLPQTQQSTLAMAQTSTARHCPRAVQPRIGICPARMHHSLLGILKRAKQGNLEDADTAVLEPARCAAAAWTSRYHRSFFQTSSKSLIISLIRQTTLITSTQQPSSNHARHVGDHGLPCAVPIDHCGAVVNLNTKHNSHFSAQHHNRNCAFSEVAAILATAFNQAELRSIVNSELYGAPDPSGSGFFASIATAPVTFTTLPWETALPSNVAKDYAAYATKAQCDVRGIVRNDLGLPDDAQASACRALASSTGGAAAARPTAMAARVAGVAAGVAGVFGAAALL</sequence>
<dbReference type="Proteomes" id="UP000327013">
    <property type="component" value="Unassembled WGS sequence"/>
</dbReference>
<reference evidence="1 2" key="1">
    <citation type="submission" date="2019-06" db="EMBL/GenBank/DDBJ databases">
        <title>A chromosomal-level reference genome of Carpinus fangiana (Coryloideae, Betulaceae).</title>
        <authorList>
            <person name="Yang X."/>
            <person name="Wang Z."/>
            <person name="Zhang L."/>
            <person name="Hao G."/>
            <person name="Liu J."/>
            <person name="Yang Y."/>
        </authorList>
    </citation>
    <scope>NUCLEOTIDE SEQUENCE [LARGE SCALE GENOMIC DNA]</scope>
    <source>
        <strain evidence="1">Cfa_2016G</strain>
        <tissue evidence="1">Leaf</tissue>
    </source>
</reference>
<evidence type="ECO:0000313" key="1">
    <source>
        <dbReference type="EMBL" id="KAB8336787.1"/>
    </source>
</evidence>
<organism evidence="1 2">
    <name type="scientific">Carpinus fangiana</name>
    <dbReference type="NCBI Taxonomy" id="176857"/>
    <lineage>
        <taxon>Eukaryota</taxon>
        <taxon>Viridiplantae</taxon>
        <taxon>Streptophyta</taxon>
        <taxon>Embryophyta</taxon>
        <taxon>Tracheophyta</taxon>
        <taxon>Spermatophyta</taxon>
        <taxon>Magnoliopsida</taxon>
        <taxon>eudicotyledons</taxon>
        <taxon>Gunneridae</taxon>
        <taxon>Pentapetalae</taxon>
        <taxon>rosids</taxon>
        <taxon>fabids</taxon>
        <taxon>Fagales</taxon>
        <taxon>Betulaceae</taxon>
        <taxon>Carpinus</taxon>
    </lineage>
</organism>
<comment type="caution">
    <text evidence="1">The sequence shown here is derived from an EMBL/GenBank/DDBJ whole genome shotgun (WGS) entry which is preliminary data.</text>
</comment>
<keyword evidence="2" id="KW-1185">Reference proteome</keyword>
<proteinExistence type="predicted"/>